<accession>A0AAD5X4R6</accession>
<gene>
    <name evidence="10" type="ORF">HK097_006431</name>
</gene>
<keyword evidence="11" id="KW-1185">Reference proteome</keyword>
<dbReference type="PANTHER" id="PTHR45815">
    <property type="entry name" value="PROTEIN DISULFIDE-ISOMERASE A6"/>
    <property type="match status" value="1"/>
</dbReference>
<comment type="subcellular location">
    <subcellularLocation>
        <location evidence="2">Endoplasmic reticulum lumen</location>
    </subcellularLocation>
</comment>
<keyword evidence="5" id="KW-0413">Isomerase</keyword>
<dbReference type="PANTHER" id="PTHR45815:SF3">
    <property type="entry name" value="PROTEIN DISULFIDE-ISOMERASE A6"/>
    <property type="match status" value="1"/>
</dbReference>
<comment type="catalytic activity">
    <reaction evidence="1">
        <text>Catalyzes the rearrangement of -S-S- bonds in proteins.</text>
        <dbReference type="EC" id="5.3.4.1"/>
    </reaction>
</comment>
<dbReference type="GO" id="GO:0015035">
    <property type="term" value="F:protein-disulfide reductase activity"/>
    <property type="evidence" value="ECO:0007669"/>
    <property type="project" value="TreeGrafter"/>
</dbReference>
<dbReference type="Gene3D" id="3.40.30.10">
    <property type="entry name" value="Glutaredoxin"/>
    <property type="match status" value="2"/>
</dbReference>
<dbReference type="GO" id="GO:0034976">
    <property type="term" value="P:response to endoplasmic reticulum stress"/>
    <property type="evidence" value="ECO:0007669"/>
    <property type="project" value="TreeGrafter"/>
</dbReference>
<dbReference type="AlphaFoldDB" id="A0AAD5X4R6"/>
<dbReference type="GO" id="GO:0005788">
    <property type="term" value="C:endoplasmic reticulum lumen"/>
    <property type="evidence" value="ECO:0007669"/>
    <property type="project" value="UniProtKB-SubCell"/>
</dbReference>
<comment type="caution">
    <text evidence="10">The sequence shown here is derived from an EMBL/GenBank/DDBJ whole genome shotgun (WGS) entry which is preliminary data.</text>
</comment>
<dbReference type="InterPro" id="IPR017937">
    <property type="entry name" value="Thioredoxin_CS"/>
</dbReference>
<dbReference type="PROSITE" id="PS51352">
    <property type="entry name" value="THIOREDOXIN_2"/>
    <property type="match status" value="1"/>
</dbReference>
<dbReference type="PRINTS" id="PR00421">
    <property type="entry name" value="THIOREDOXIN"/>
</dbReference>
<dbReference type="SUPFAM" id="SSF52833">
    <property type="entry name" value="Thioredoxin-like"/>
    <property type="match status" value="3"/>
</dbReference>
<dbReference type="PROSITE" id="PS00194">
    <property type="entry name" value="THIOREDOXIN_1"/>
    <property type="match status" value="1"/>
</dbReference>
<proteinExistence type="predicted"/>
<evidence type="ECO:0000259" key="9">
    <source>
        <dbReference type="PROSITE" id="PS51352"/>
    </source>
</evidence>
<dbReference type="Proteomes" id="UP001212841">
    <property type="component" value="Unassembled WGS sequence"/>
</dbReference>
<evidence type="ECO:0000256" key="5">
    <source>
        <dbReference type="ARBA" id="ARBA00023235"/>
    </source>
</evidence>
<dbReference type="InterPro" id="IPR057305">
    <property type="entry name" value="Thioredox_PDIA6_C"/>
</dbReference>
<dbReference type="Gene3D" id="1.20.120.20">
    <property type="entry name" value="Apolipoprotein"/>
    <property type="match status" value="1"/>
</dbReference>
<feature type="chain" id="PRO_5042278603" description="protein disulfide-isomerase" evidence="8">
    <location>
        <begin position="27"/>
        <end position="511"/>
    </location>
</feature>
<keyword evidence="4" id="KW-1015">Disulfide bond</keyword>
<dbReference type="EC" id="5.3.4.1" evidence="3"/>
<feature type="signal peptide" evidence="8">
    <location>
        <begin position="1"/>
        <end position="26"/>
    </location>
</feature>
<dbReference type="EMBL" id="JADGJD010000030">
    <property type="protein sequence ID" value="KAJ3056524.1"/>
    <property type="molecule type" value="Genomic_DNA"/>
</dbReference>
<sequence length="511" mass="56512">MPRILPEWRMAFWLLTVTILASSVSALYSKRDAVITADSKNWQQEVLDTDHVVLAEFFAPWCGHCQRLTPEYKKAAEKLKGLAKVVAVDCDQDKNKPLCGQYGIQGFPTIKLFGTGKKGMPEDYNGPRAAKGLVDAAIAKIRGYVTPIGGTGKKAATYEDFIAKDAGKLAKVILVSAKPSTPPLFKALSTEYRNRLSFGEVKSSQKEIVEKLKVENFPAVIVVPKEEGAEPVVYEGAMKFAALSEFFDKYAAAGKVKSSKSSKATEEEPAAKKQNAAPFDPTIPELKSQSDLTHHCLTNTTICAVTFLILEPNVPESVSQHTTDLAVLQSLKKKYHASHPDNPITFTWVNAVDHGSQLIRDFGVSDMYPALLLFTQGRKVYWRYMGAWEEKGVEGFLKDSLAGGTGRNRFRKYEFEPQLDKGVRAKVVEKAEEVKEKVESATEKVKREAPSKVEEVEETVKSVVEDVKEKVESVTEQVKVKVSEATEKAQSVADEVKEKVVEATQSVKDEL</sequence>
<evidence type="ECO:0000256" key="3">
    <source>
        <dbReference type="ARBA" id="ARBA00012723"/>
    </source>
</evidence>
<keyword evidence="8" id="KW-0732">Signal</keyword>
<dbReference type="InterPro" id="IPR013766">
    <property type="entry name" value="Thioredoxin_domain"/>
</dbReference>
<evidence type="ECO:0000256" key="4">
    <source>
        <dbReference type="ARBA" id="ARBA00023157"/>
    </source>
</evidence>
<dbReference type="GO" id="GO:0003756">
    <property type="term" value="F:protein disulfide isomerase activity"/>
    <property type="evidence" value="ECO:0007669"/>
    <property type="project" value="UniProtKB-EC"/>
</dbReference>
<feature type="region of interest" description="Disordered" evidence="7">
    <location>
        <begin position="258"/>
        <end position="282"/>
    </location>
</feature>
<evidence type="ECO:0000313" key="11">
    <source>
        <dbReference type="Proteomes" id="UP001212841"/>
    </source>
</evidence>
<keyword evidence="6" id="KW-0676">Redox-active center</keyword>
<evidence type="ECO:0000256" key="2">
    <source>
        <dbReference type="ARBA" id="ARBA00004319"/>
    </source>
</evidence>
<dbReference type="SUPFAM" id="SSF58113">
    <property type="entry name" value="Apolipoprotein A-I"/>
    <property type="match status" value="1"/>
</dbReference>
<feature type="domain" description="Thioredoxin" evidence="9">
    <location>
        <begin position="26"/>
        <end position="143"/>
    </location>
</feature>
<evidence type="ECO:0000256" key="1">
    <source>
        <dbReference type="ARBA" id="ARBA00001182"/>
    </source>
</evidence>
<name>A0AAD5X4R6_9FUNG</name>
<dbReference type="InterPro" id="IPR036249">
    <property type="entry name" value="Thioredoxin-like_sf"/>
</dbReference>
<evidence type="ECO:0000313" key="10">
    <source>
        <dbReference type="EMBL" id="KAJ3056524.1"/>
    </source>
</evidence>
<evidence type="ECO:0000256" key="8">
    <source>
        <dbReference type="SAM" id="SignalP"/>
    </source>
</evidence>
<protein>
    <recommendedName>
        <fullName evidence="3">protein disulfide-isomerase</fullName>
        <ecNumber evidence="3">5.3.4.1</ecNumber>
    </recommendedName>
</protein>
<dbReference type="Pfam" id="PF24541">
    <property type="entry name" value="Thioredox_PDIA6_C"/>
    <property type="match status" value="1"/>
</dbReference>
<organism evidence="10 11">
    <name type="scientific">Rhizophlyctis rosea</name>
    <dbReference type="NCBI Taxonomy" id="64517"/>
    <lineage>
        <taxon>Eukaryota</taxon>
        <taxon>Fungi</taxon>
        <taxon>Fungi incertae sedis</taxon>
        <taxon>Chytridiomycota</taxon>
        <taxon>Chytridiomycota incertae sedis</taxon>
        <taxon>Chytridiomycetes</taxon>
        <taxon>Rhizophlyctidales</taxon>
        <taxon>Rhizophlyctidaceae</taxon>
        <taxon>Rhizophlyctis</taxon>
    </lineage>
</organism>
<reference evidence="10" key="1">
    <citation type="submission" date="2020-05" db="EMBL/GenBank/DDBJ databases">
        <title>Phylogenomic resolution of chytrid fungi.</title>
        <authorList>
            <person name="Stajich J.E."/>
            <person name="Amses K."/>
            <person name="Simmons R."/>
            <person name="Seto K."/>
            <person name="Myers J."/>
            <person name="Bonds A."/>
            <person name="Quandt C.A."/>
            <person name="Barry K."/>
            <person name="Liu P."/>
            <person name="Grigoriev I."/>
            <person name="Longcore J.E."/>
            <person name="James T.Y."/>
        </authorList>
    </citation>
    <scope>NUCLEOTIDE SEQUENCE</scope>
    <source>
        <strain evidence="10">JEL0318</strain>
    </source>
</reference>
<evidence type="ECO:0000256" key="7">
    <source>
        <dbReference type="SAM" id="MobiDB-lite"/>
    </source>
</evidence>
<evidence type="ECO:0000256" key="6">
    <source>
        <dbReference type="ARBA" id="ARBA00023284"/>
    </source>
</evidence>
<dbReference type="Pfam" id="PF00085">
    <property type="entry name" value="Thioredoxin"/>
    <property type="match status" value="1"/>
</dbReference>